<protein>
    <recommendedName>
        <fullName evidence="3">BACK domain-containing protein</fullName>
    </recommendedName>
</protein>
<dbReference type="InterPro" id="IPR011705">
    <property type="entry name" value="BACK"/>
</dbReference>
<dbReference type="OrthoDB" id="45365at2759"/>
<dbReference type="eggNOG" id="KOG4441">
    <property type="taxonomic scope" value="Eukaryota"/>
</dbReference>
<dbReference type="EMBL" id="AGSI01000014">
    <property type="protein sequence ID" value="EIE20764.1"/>
    <property type="molecule type" value="Genomic_DNA"/>
</dbReference>
<dbReference type="Pfam" id="PF07707">
    <property type="entry name" value="BACK"/>
    <property type="match status" value="1"/>
</dbReference>
<evidence type="ECO:0000256" key="2">
    <source>
        <dbReference type="ARBA" id="ARBA00022737"/>
    </source>
</evidence>
<sequence length="449" mass="47551">MNTASEVPENVPSSATIITEIGFTDWKRAAHCTGRAAKAHDNDLTSDQPTELGQAVIASLQDCIFGSELKQSPFLQLACMARLACIRLLETAVTPANCFTLLHLATSCKLPSLAAAAHAVAMADFADACRLDDRGFVGLPLKLLMHVLGCDELVTGSELQVFSAAAHWVGADKTARLPHFHKLLVAGVRLGCMSRSELYELDTHPLTPCCPEVMKTVAFAYLELCYGGAARAKTRPRCSRKALQKRAQRCAAASSAAEGAPVHQQLPLWGCQPLQLLPSAPEWTPMECCTAPASSTGTMDGPSFWPESPSGVLLQPALALSSLALNGGHGGSSYQSNIPLSGPVQSGMGLNAAVFRPQQAFSASAADEQLWRAGSSMGVSSSNQGTAAAGFGGVEATPLDECHRSIGADAMMSPVKRKAPAAPAEEYEAEVMQPDKMPRINSCRRLRFF</sequence>
<evidence type="ECO:0000256" key="1">
    <source>
        <dbReference type="ARBA" id="ARBA00022441"/>
    </source>
</evidence>
<evidence type="ECO:0000313" key="4">
    <source>
        <dbReference type="EMBL" id="EIE20764.1"/>
    </source>
</evidence>
<feature type="domain" description="BACK" evidence="3">
    <location>
        <begin position="98"/>
        <end position="202"/>
    </location>
</feature>
<comment type="caution">
    <text evidence="4">The sequence shown here is derived from an EMBL/GenBank/DDBJ whole genome shotgun (WGS) entry which is preliminary data.</text>
</comment>
<dbReference type="GeneID" id="17038743"/>
<evidence type="ECO:0000259" key="3">
    <source>
        <dbReference type="SMART" id="SM00875"/>
    </source>
</evidence>
<name>I0YQU5_COCSC</name>
<dbReference type="Gene3D" id="1.25.40.420">
    <property type="match status" value="1"/>
</dbReference>
<gene>
    <name evidence="4" type="ORF">COCSUDRAFT_57325</name>
</gene>
<dbReference type="SMART" id="SM00875">
    <property type="entry name" value="BACK"/>
    <property type="match status" value="1"/>
</dbReference>
<keyword evidence="1" id="KW-0880">Kelch repeat</keyword>
<organism evidence="4 5">
    <name type="scientific">Coccomyxa subellipsoidea (strain C-169)</name>
    <name type="common">Green microalga</name>
    <dbReference type="NCBI Taxonomy" id="574566"/>
    <lineage>
        <taxon>Eukaryota</taxon>
        <taxon>Viridiplantae</taxon>
        <taxon>Chlorophyta</taxon>
        <taxon>core chlorophytes</taxon>
        <taxon>Trebouxiophyceae</taxon>
        <taxon>Trebouxiophyceae incertae sedis</taxon>
        <taxon>Coccomyxaceae</taxon>
        <taxon>Coccomyxa</taxon>
        <taxon>Coccomyxa subellipsoidea</taxon>
    </lineage>
</organism>
<keyword evidence="5" id="KW-1185">Reference proteome</keyword>
<dbReference type="RefSeq" id="XP_005645308.1">
    <property type="nucleotide sequence ID" value="XM_005645251.1"/>
</dbReference>
<evidence type="ECO:0000313" key="5">
    <source>
        <dbReference type="Proteomes" id="UP000007264"/>
    </source>
</evidence>
<reference evidence="4 5" key="1">
    <citation type="journal article" date="2012" name="Genome Biol.">
        <title>The genome of the polar eukaryotic microalga coccomyxa subellipsoidea reveals traits of cold adaptation.</title>
        <authorList>
            <person name="Blanc G."/>
            <person name="Agarkova I."/>
            <person name="Grimwood J."/>
            <person name="Kuo A."/>
            <person name="Brueggeman A."/>
            <person name="Dunigan D."/>
            <person name="Gurnon J."/>
            <person name="Ladunga I."/>
            <person name="Lindquist E."/>
            <person name="Lucas S."/>
            <person name="Pangilinan J."/>
            <person name="Proschold T."/>
            <person name="Salamov A."/>
            <person name="Schmutz J."/>
            <person name="Weeks D."/>
            <person name="Yamada T."/>
            <person name="Claverie J.M."/>
            <person name="Grigoriev I."/>
            <person name="Van Etten J."/>
            <person name="Lomsadze A."/>
            <person name="Borodovsky M."/>
        </authorList>
    </citation>
    <scope>NUCLEOTIDE SEQUENCE [LARGE SCALE GENOMIC DNA]</scope>
    <source>
        <strain evidence="4 5">C-169</strain>
    </source>
</reference>
<accession>I0YQU5</accession>
<dbReference type="Proteomes" id="UP000007264">
    <property type="component" value="Unassembled WGS sequence"/>
</dbReference>
<dbReference type="PANTHER" id="PTHR45632">
    <property type="entry name" value="LD33804P"/>
    <property type="match status" value="1"/>
</dbReference>
<dbReference type="PANTHER" id="PTHR45632:SF3">
    <property type="entry name" value="KELCH-LIKE PROTEIN 32"/>
    <property type="match status" value="1"/>
</dbReference>
<dbReference type="AlphaFoldDB" id="I0YQU5"/>
<proteinExistence type="predicted"/>
<dbReference type="STRING" id="574566.I0YQU5"/>
<dbReference type="KEGG" id="csl:COCSUDRAFT_57325"/>
<keyword evidence="2" id="KW-0677">Repeat</keyword>